<reference evidence="2 3" key="1">
    <citation type="submission" date="2021-05" db="EMBL/GenBank/DDBJ databases">
        <title>Genome Assembly of Synthetic Allotetraploid Brassica napus Reveals Homoeologous Exchanges between Subgenomes.</title>
        <authorList>
            <person name="Davis J.T."/>
        </authorList>
    </citation>
    <scope>NUCLEOTIDE SEQUENCE [LARGE SCALE GENOMIC DNA]</scope>
    <source>
        <strain evidence="3">cv. Da-Ae</strain>
        <tissue evidence="2">Seedling</tissue>
    </source>
</reference>
<sequence length="535" mass="59161">MKINGAGWNNHLKPGSGITSGTKEIMHWSIQNLMESTGIMGNKPKDRQVGSRSRMRNVVRLRRVGQVSGAAGYDGSSESSSSSESASDSNFEDENVVESTESSHETGSSEFEEAEVLEEVEEESDHLEGMNFFAGTGAIPQASDSFNYQYGYGNEYWEAMDISSSDVEIIKPPAPEVIEISSDSTVAVNIIDISSRESSLWISMPAWSPAFSLGGSLDYSLESIGQSFDPYNEYHYSPMPMESPPANPKVGTGAREVDMEVQPEIVRDVQMMESTQNGRTRPNGALGGQVEKGSTSRRPASNVQDSRNIPTEEECNVCGADDHHTRACTRIRSQPDLSAYLICSSCETRGHFIADCPMTNVTIAVPISVVPPTSLLDQPHLQQEDQTLETLTLLGVLIGVLVAAKFCVVERCVCNLVVLWTDMSLDILLPKDSCMCGKIWNQRKSWYRSATSVQRFRVVNVKVQSRQRMFKSRRAVWGFKRSDGVIFLPRRIFVQSVHGHVCKTRAISDRASEEATKAVTEALRPECMMFEMVMS</sequence>
<gene>
    <name evidence="2" type="ORF">HID58_013525</name>
</gene>
<protein>
    <recommendedName>
        <fullName evidence="4">CCHC-type domain-containing protein</fullName>
    </recommendedName>
</protein>
<feature type="compositionally biased region" description="Basic residues" evidence="1">
    <location>
        <begin position="53"/>
        <end position="63"/>
    </location>
</feature>
<accession>A0ABQ8E4P3</accession>
<evidence type="ECO:0000313" key="3">
    <source>
        <dbReference type="Proteomes" id="UP000824890"/>
    </source>
</evidence>
<comment type="caution">
    <text evidence="2">The sequence shown here is derived from an EMBL/GenBank/DDBJ whole genome shotgun (WGS) entry which is preliminary data.</text>
</comment>
<evidence type="ECO:0008006" key="4">
    <source>
        <dbReference type="Google" id="ProtNLM"/>
    </source>
</evidence>
<dbReference type="Gene3D" id="4.10.60.10">
    <property type="entry name" value="Zinc finger, CCHC-type"/>
    <property type="match status" value="1"/>
</dbReference>
<dbReference type="Proteomes" id="UP000824890">
    <property type="component" value="Unassembled WGS sequence"/>
</dbReference>
<feature type="compositionally biased region" description="Acidic residues" evidence="1">
    <location>
        <begin position="110"/>
        <end position="125"/>
    </location>
</feature>
<evidence type="ECO:0000256" key="1">
    <source>
        <dbReference type="SAM" id="MobiDB-lite"/>
    </source>
</evidence>
<keyword evidence="3" id="KW-1185">Reference proteome</keyword>
<name>A0ABQ8E4P3_BRANA</name>
<feature type="region of interest" description="Disordered" evidence="1">
    <location>
        <begin position="273"/>
        <end position="308"/>
    </location>
</feature>
<dbReference type="InterPro" id="IPR036875">
    <property type="entry name" value="Znf_CCHC_sf"/>
</dbReference>
<dbReference type="EMBL" id="JAGKQM010000003">
    <property type="protein sequence ID" value="KAH0936408.1"/>
    <property type="molecule type" value="Genomic_DNA"/>
</dbReference>
<feature type="compositionally biased region" description="Polar residues" evidence="1">
    <location>
        <begin position="292"/>
        <end position="308"/>
    </location>
</feature>
<feature type="region of interest" description="Disordered" evidence="1">
    <location>
        <begin position="36"/>
        <end position="125"/>
    </location>
</feature>
<proteinExistence type="predicted"/>
<organism evidence="2 3">
    <name type="scientific">Brassica napus</name>
    <name type="common">Rape</name>
    <dbReference type="NCBI Taxonomy" id="3708"/>
    <lineage>
        <taxon>Eukaryota</taxon>
        <taxon>Viridiplantae</taxon>
        <taxon>Streptophyta</taxon>
        <taxon>Embryophyta</taxon>
        <taxon>Tracheophyta</taxon>
        <taxon>Spermatophyta</taxon>
        <taxon>Magnoliopsida</taxon>
        <taxon>eudicotyledons</taxon>
        <taxon>Gunneridae</taxon>
        <taxon>Pentapetalae</taxon>
        <taxon>rosids</taxon>
        <taxon>malvids</taxon>
        <taxon>Brassicales</taxon>
        <taxon>Brassicaceae</taxon>
        <taxon>Brassiceae</taxon>
        <taxon>Brassica</taxon>
    </lineage>
</organism>
<dbReference type="SUPFAM" id="SSF57756">
    <property type="entry name" value="Retrovirus zinc finger-like domains"/>
    <property type="match status" value="1"/>
</dbReference>
<evidence type="ECO:0000313" key="2">
    <source>
        <dbReference type="EMBL" id="KAH0936408.1"/>
    </source>
</evidence>
<feature type="compositionally biased region" description="Low complexity" evidence="1">
    <location>
        <begin position="68"/>
        <end position="89"/>
    </location>
</feature>